<dbReference type="Pfam" id="PF01436">
    <property type="entry name" value="NHL"/>
    <property type="match status" value="1"/>
</dbReference>
<evidence type="ECO:0000313" key="8">
    <source>
        <dbReference type="Proteomes" id="UP000663881"/>
    </source>
</evidence>
<dbReference type="PANTHER" id="PTHR10680">
    <property type="entry name" value="PEPTIDYL-GLYCINE ALPHA-AMIDATING MONOOXYGENASE"/>
    <property type="match status" value="1"/>
</dbReference>
<gene>
    <name evidence="7" type="ORF">OKA104_LOCUS10566</name>
    <name evidence="6" type="ORF">VCS650_LOCUS7570</name>
</gene>
<dbReference type="Proteomes" id="UP000663891">
    <property type="component" value="Unassembled WGS sequence"/>
</dbReference>
<comment type="caution">
    <text evidence="7">The sequence shown here is derived from an EMBL/GenBank/DDBJ whole genome shotgun (WGS) entry which is preliminary data.</text>
</comment>
<dbReference type="SUPFAM" id="SSF63829">
    <property type="entry name" value="Calcium-dependent phosphotriesterase"/>
    <property type="match status" value="1"/>
</dbReference>
<dbReference type="OrthoDB" id="342730at2759"/>
<evidence type="ECO:0000313" key="6">
    <source>
        <dbReference type="EMBL" id="CAF0868125.1"/>
    </source>
</evidence>
<evidence type="ECO:0000256" key="1">
    <source>
        <dbReference type="ARBA" id="ARBA00022729"/>
    </source>
</evidence>
<sequence length="360" mass="40006">MCITFIIIVLAIIIIIPTVICTTKKTNSEKTSTTEETTIEITEKIEITIESPTTSTSTTTSTTPLKPKFNKWKQDGITVAGGNGQGQQLNQLVNPGGIFIDHKKNIFIADNPNNRTVEWKYDAKEGEIIAGGSGQGSQLNGPTDVIVDQQTHSIIIADFGNRRVIQWLNQNQQILIENIASYGLVMDKYGFLYISDILKNEVKRWKMGEYNEGIVVAGGNGQGDRFDELNNPTFIFVDEDQSVYVSDSFNHRVMKWKKDAKEGIVVAGGNGYGEDLNQLQYPQEVIVHQSGQIYVVDLWNHRVMRWCEGKEKGEVIVGGNGNGNQSNQLSGPMGLSFDDEGNLYVADSGNHRIQKFEIIL</sequence>
<evidence type="ECO:0000256" key="3">
    <source>
        <dbReference type="ARBA" id="ARBA00023180"/>
    </source>
</evidence>
<keyword evidence="1 5" id="KW-0732">Signal</keyword>
<evidence type="ECO:0000256" key="2">
    <source>
        <dbReference type="ARBA" id="ARBA00022737"/>
    </source>
</evidence>
<proteinExistence type="predicted"/>
<dbReference type="Proteomes" id="UP000663881">
    <property type="component" value="Unassembled WGS sequence"/>
</dbReference>
<dbReference type="InterPro" id="IPR001258">
    <property type="entry name" value="NHL_repeat"/>
</dbReference>
<dbReference type="InterPro" id="IPR011042">
    <property type="entry name" value="6-blade_b-propeller_TolB-like"/>
</dbReference>
<evidence type="ECO:0000313" key="7">
    <source>
        <dbReference type="EMBL" id="CAF3672886.1"/>
    </source>
</evidence>
<dbReference type="AlphaFoldDB" id="A0A818T631"/>
<evidence type="ECO:0000256" key="4">
    <source>
        <dbReference type="PROSITE-ProRule" id="PRU00504"/>
    </source>
</evidence>
<evidence type="ECO:0000256" key="5">
    <source>
        <dbReference type="SAM" id="SignalP"/>
    </source>
</evidence>
<dbReference type="PANTHER" id="PTHR10680:SF14">
    <property type="entry name" value="PEPTIDYL-GLYCINE ALPHA-AMIDATING MONOOXYGENASE"/>
    <property type="match status" value="1"/>
</dbReference>
<dbReference type="EMBL" id="CAJOAY010000471">
    <property type="protein sequence ID" value="CAF3672886.1"/>
    <property type="molecule type" value="Genomic_DNA"/>
</dbReference>
<protein>
    <submittedName>
        <fullName evidence="7">Uncharacterized protein</fullName>
    </submittedName>
</protein>
<keyword evidence="2" id="KW-0677">Repeat</keyword>
<name>A0A818T631_9BILA</name>
<feature type="repeat" description="NHL" evidence="4">
    <location>
        <begin position="328"/>
        <end position="359"/>
    </location>
</feature>
<reference evidence="7" key="1">
    <citation type="submission" date="2021-02" db="EMBL/GenBank/DDBJ databases">
        <authorList>
            <person name="Nowell W R."/>
        </authorList>
    </citation>
    <scope>NUCLEOTIDE SEQUENCE</scope>
</reference>
<dbReference type="EMBL" id="CAJNON010000048">
    <property type="protein sequence ID" value="CAF0868125.1"/>
    <property type="molecule type" value="Genomic_DNA"/>
</dbReference>
<keyword evidence="3" id="KW-0325">Glycoprotein</keyword>
<dbReference type="CDD" id="cd05819">
    <property type="entry name" value="NHL"/>
    <property type="match status" value="1"/>
</dbReference>
<dbReference type="Gene3D" id="2.120.10.30">
    <property type="entry name" value="TolB, C-terminal domain"/>
    <property type="match status" value="2"/>
</dbReference>
<organism evidence="7 8">
    <name type="scientific">Adineta steineri</name>
    <dbReference type="NCBI Taxonomy" id="433720"/>
    <lineage>
        <taxon>Eukaryota</taxon>
        <taxon>Metazoa</taxon>
        <taxon>Spiralia</taxon>
        <taxon>Gnathifera</taxon>
        <taxon>Rotifera</taxon>
        <taxon>Eurotatoria</taxon>
        <taxon>Bdelloidea</taxon>
        <taxon>Adinetida</taxon>
        <taxon>Adinetidae</taxon>
        <taxon>Adineta</taxon>
    </lineage>
</organism>
<accession>A0A818T631</accession>
<dbReference type="PROSITE" id="PS51125">
    <property type="entry name" value="NHL"/>
    <property type="match status" value="1"/>
</dbReference>
<feature type="signal peptide" evidence="5">
    <location>
        <begin position="1"/>
        <end position="21"/>
    </location>
</feature>
<feature type="chain" id="PRO_5036234115" evidence="5">
    <location>
        <begin position="22"/>
        <end position="360"/>
    </location>
</feature>